<keyword evidence="2" id="KW-1185">Reference proteome</keyword>
<protein>
    <submittedName>
        <fullName evidence="1">Uncharacterized protein</fullName>
    </submittedName>
</protein>
<accession>A0A4R9A0H8</accession>
<gene>
    <name evidence="1" type="ORF">E3T55_10480</name>
</gene>
<dbReference type="EMBL" id="SOHE01000046">
    <property type="protein sequence ID" value="TFD49846.1"/>
    <property type="molecule type" value="Genomic_DNA"/>
</dbReference>
<dbReference type="OrthoDB" id="5102621at2"/>
<evidence type="ECO:0000313" key="1">
    <source>
        <dbReference type="EMBL" id="TFD49846.1"/>
    </source>
</evidence>
<reference evidence="1 2" key="1">
    <citation type="submission" date="2019-03" db="EMBL/GenBank/DDBJ databases">
        <title>Genomics of glacier-inhabiting Cryobacterium strains.</title>
        <authorList>
            <person name="Liu Q."/>
            <person name="Xin Y.-H."/>
        </authorList>
    </citation>
    <scope>NUCLEOTIDE SEQUENCE [LARGE SCALE GENOMIC DNA]</scope>
    <source>
        <strain evidence="1 2">Hh14</strain>
    </source>
</reference>
<evidence type="ECO:0000313" key="2">
    <source>
        <dbReference type="Proteomes" id="UP000297447"/>
    </source>
</evidence>
<dbReference type="Proteomes" id="UP000297447">
    <property type="component" value="Unassembled WGS sequence"/>
</dbReference>
<comment type="caution">
    <text evidence="1">The sequence shown here is derived from an EMBL/GenBank/DDBJ whole genome shotgun (WGS) entry which is preliminary data.</text>
</comment>
<dbReference type="AlphaFoldDB" id="A0A4R9A0H8"/>
<proteinExistence type="predicted"/>
<name>A0A4R9A0H8_9MICO</name>
<organism evidence="1 2">
    <name type="scientific">Cryobacterium frigoriphilum</name>
    <dbReference type="NCBI Taxonomy" id="1259150"/>
    <lineage>
        <taxon>Bacteria</taxon>
        <taxon>Bacillati</taxon>
        <taxon>Actinomycetota</taxon>
        <taxon>Actinomycetes</taxon>
        <taxon>Micrococcales</taxon>
        <taxon>Microbacteriaceae</taxon>
        <taxon>Cryobacterium</taxon>
    </lineage>
</organism>
<dbReference type="RefSeq" id="WP_134519519.1">
    <property type="nucleotide sequence ID" value="NZ_SOHE01000046.1"/>
</dbReference>
<sequence>MENLLAQEFRAYEIPLAAITPTDYLNDEEVREDLIYKLLTITHPDVLARIYSAEEQEMKDIGAEAYEQSWRSLFLGEDTSLGSPQKDVSTLDDASWLAYNLLNIQHSTGQRTSIVLEQEDGDVTGAKVYGISDYLSTFMVAVTGYRESRSADERNYYSMATGDLNNEAFSYYLECLDRHGLI</sequence>